<comment type="similarity">
    <text evidence="1">Belongs to the peptidase C48 family.</text>
</comment>
<sequence length="1101" mass="123796">MKNGLEVFDFKEEDEISELAADKYLSKLKSPNFDDTATLKCHFLECVARGAAVQRKGMDNIPCVDVDAIDGDYSFDGATPAASLGAVEKEFSKEGNTDLDVSPESKPTSSEQQPDLQNDIHEFELRDSFSEAPSPGKRQVNDSLSNSPLRIEPVDLASDANESMSERSPSSPASDIAVDNVSLNGNMLDHCVGNIPVDNIDGTVVICSDYVLYQDNCYTGLSAIFSPDGIKIECSTMSDHHGTFSFERGIDDIIGIHCQWFQRVGYMTVNLKVLSKGAAEAESECKTSAISYFFSFFLSDFICSCIYIPAIEELKFAVFDPRWSEKQEAITSLNVKYLAMWSTLFDPLMEMDGDDSPVRKSYFPNFDEPFEEVIYPKGDFDAVSISKRDVDLLQPETFINDTIIDFYTKYLKNQIQPEERQRFHFFNSFFFRKLADLDKDPSSILDGRAAFLRVHKWTRKLDIFGKDYIFVPVNFNLHWSLLVICHLGEVASFKDEDLVNLSKVPCILHMDSIRGNHAGLKNLVQSYLWEEWKERHKETSEDLSSKFLNLRFVSLELPQQENSFDCGLFLLHYLELFLAEAPPNFNPFKINKFSKFLNLDWFPPTEASLKRTLIQKLIFELLEIRSRDISSSHCSDENISSKSSENIENENGVEFITESFSPEVAYHGNLDSQVGQGIEMTLLASSSMRNTGSVNDSGLVLREFFDPGVTAGPLLGQFQSFDHPPYYNLNGAISPTEVLNFIILVIICFYPGFLRYHIFVLNFLRFNYYVGEVLFPYPSTNNLFYLQEEVQTGQPFAYLASGETGFPQFSVITPQACEAPYSSSGFAMGSTWNPGISMQGEHKVDTSFETSSASGDEEEDDDVGIIECNPSQIKMNRVEKQDTDQEQSHLVENVECQRKVFMPASIRVLETSITEVYGTSEDTIKICISTENADLCSKDDFPVLLHQNLGAAVNQLGQDPQLIEKNAEMVQNEARGDDVRTLGEDLPSEDNSTLSSYKSPNLLLNQLDQDSERLKDKEASGDDVQTINDDIPSEDNSTVSSHQNPSTMLNQLYQDSNVAENKETIDDDVQITSDGMLAELAGQPVAKRMRFTTSYEEKVDS</sequence>
<organism evidence="9 10">
    <name type="scientific">Gossypium australe</name>
    <dbReference type="NCBI Taxonomy" id="47621"/>
    <lineage>
        <taxon>Eukaryota</taxon>
        <taxon>Viridiplantae</taxon>
        <taxon>Streptophyta</taxon>
        <taxon>Embryophyta</taxon>
        <taxon>Tracheophyta</taxon>
        <taxon>Spermatophyta</taxon>
        <taxon>Magnoliopsida</taxon>
        <taxon>eudicotyledons</taxon>
        <taxon>Gunneridae</taxon>
        <taxon>Pentapetalae</taxon>
        <taxon>rosids</taxon>
        <taxon>malvids</taxon>
        <taxon>Malvales</taxon>
        <taxon>Malvaceae</taxon>
        <taxon>Malvoideae</taxon>
        <taxon>Gossypium</taxon>
    </lineage>
</organism>
<evidence type="ECO:0000256" key="4">
    <source>
        <dbReference type="ARBA" id="ARBA00022801"/>
    </source>
</evidence>
<accession>A0A5B6VBU5</accession>
<keyword evidence="10" id="KW-1185">Reference proteome</keyword>
<evidence type="ECO:0000256" key="3">
    <source>
        <dbReference type="ARBA" id="ARBA00022786"/>
    </source>
</evidence>
<feature type="region of interest" description="Disordered" evidence="7">
    <location>
        <begin position="1013"/>
        <end position="1045"/>
    </location>
</feature>
<evidence type="ECO:0000259" key="8">
    <source>
        <dbReference type="PROSITE" id="PS50600"/>
    </source>
</evidence>
<dbReference type="Gene3D" id="3.30.310.130">
    <property type="entry name" value="Ubiquitin-related"/>
    <property type="match status" value="1"/>
</dbReference>
<dbReference type="Pfam" id="PF02902">
    <property type="entry name" value="Peptidase_C48"/>
    <property type="match status" value="1"/>
</dbReference>
<dbReference type="GO" id="GO:0006508">
    <property type="term" value="P:proteolysis"/>
    <property type="evidence" value="ECO:0007669"/>
    <property type="project" value="UniProtKB-KW"/>
</dbReference>
<dbReference type="GO" id="GO:0008234">
    <property type="term" value="F:cysteine-type peptidase activity"/>
    <property type="evidence" value="ECO:0007669"/>
    <property type="project" value="UniProtKB-KW"/>
</dbReference>
<dbReference type="InterPro" id="IPR003653">
    <property type="entry name" value="Peptidase_C48_C"/>
</dbReference>
<keyword evidence="5" id="KW-0788">Thiol protease</keyword>
<dbReference type="Gene3D" id="1.10.418.20">
    <property type="match status" value="1"/>
</dbReference>
<feature type="region of interest" description="Disordered" evidence="7">
    <location>
        <begin position="90"/>
        <end position="116"/>
    </location>
</feature>
<protein>
    <submittedName>
        <fullName evidence="9">Putative ubiquitin-like-specific protease 2B isoform X1</fullName>
    </submittedName>
</protein>
<evidence type="ECO:0000256" key="7">
    <source>
        <dbReference type="SAM" id="MobiDB-lite"/>
    </source>
</evidence>
<name>A0A5B6VBU5_9ROSI</name>
<dbReference type="EMBL" id="SMMG02000007">
    <property type="protein sequence ID" value="KAA3466655.1"/>
    <property type="molecule type" value="Genomic_DNA"/>
</dbReference>
<feature type="compositionally biased region" description="Polar residues" evidence="7">
    <location>
        <begin position="105"/>
        <end position="116"/>
    </location>
</feature>
<evidence type="ECO:0000256" key="1">
    <source>
        <dbReference type="ARBA" id="ARBA00005234"/>
    </source>
</evidence>
<dbReference type="SUPFAM" id="SSF54001">
    <property type="entry name" value="Cysteine proteinases"/>
    <property type="match status" value="1"/>
</dbReference>
<evidence type="ECO:0000256" key="2">
    <source>
        <dbReference type="ARBA" id="ARBA00022670"/>
    </source>
</evidence>
<comment type="caution">
    <text evidence="9">The sequence shown here is derived from an EMBL/GenBank/DDBJ whole genome shotgun (WGS) entry which is preliminary data.</text>
</comment>
<gene>
    <name evidence="9" type="ORF">EPI10_001729</name>
</gene>
<evidence type="ECO:0000256" key="6">
    <source>
        <dbReference type="ARBA" id="ARBA00057729"/>
    </source>
</evidence>
<proteinExistence type="inferred from homology"/>
<reference evidence="10" key="1">
    <citation type="journal article" date="2019" name="Plant Biotechnol. J.">
        <title>Genome sequencing of the Australian wild diploid species Gossypium australe highlights disease resistance and delayed gland morphogenesis.</title>
        <authorList>
            <person name="Cai Y."/>
            <person name="Cai X."/>
            <person name="Wang Q."/>
            <person name="Wang P."/>
            <person name="Zhang Y."/>
            <person name="Cai C."/>
            <person name="Xu Y."/>
            <person name="Wang K."/>
            <person name="Zhou Z."/>
            <person name="Wang C."/>
            <person name="Geng S."/>
            <person name="Li B."/>
            <person name="Dong Q."/>
            <person name="Hou Y."/>
            <person name="Wang H."/>
            <person name="Ai P."/>
            <person name="Liu Z."/>
            <person name="Yi F."/>
            <person name="Sun M."/>
            <person name="An G."/>
            <person name="Cheng J."/>
            <person name="Zhang Y."/>
            <person name="Shi Q."/>
            <person name="Xie Y."/>
            <person name="Shi X."/>
            <person name="Chang Y."/>
            <person name="Huang F."/>
            <person name="Chen Y."/>
            <person name="Hong S."/>
            <person name="Mi L."/>
            <person name="Sun Q."/>
            <person name="Zhang L."/>
            <person name="Zhou B."/>
            <person name="Peng R."/>
            <person name="Zhang X."/>
            <person name="Liu F."/>
        </authorList>
    </citation>
    <scope>NUCLEOTIDE SEQUENCE [LARGE SCALE GENOMIC DNA]</scope>
    <source>
        <strain evidence="10">cv. PA1801</strain>
    </source>
</reference>
<feature type="compositionally biased region" description="Polar residues" evidence="7">
    <location>
        <begin position="989"/>
        <end position="1001"/>
    </location>
</feature>
<dbReference type="PANTHER" id="PTHR47764:SF2">
    <property type="entry name" value="UBIQUITIN-LIKE PROTEASE FAMILY PROFILE DOMAIN-CONTAINING PROTEIN"/>
    <property type="match status" value="1"/>
</dbReference>
<feature type="compositionally biased region" description="Polar residues" evidence="7">
    <location>
        <begin position="1023"/>
        <end position="1045"/>
    </location>
</feature>
<dbReference type="FunFam" id="3.30.310.130:FF:000006">
    <property type="entry name" value="Probable ubiquitin-like-specific protease 2B"/>
    <property type="match status" value="1"/>
</dbReference>
<keyword evidence="2 9" id="KW-0645">Protease</keyword>
<dbReference type="PROSITE" id="PS50600">
    <property type="entry name" value="ULP_PROTEASE"/>
    <property type="match status" value="1"/>
</dbReference>
<feature type="domain" description="Ubiquitin-like protease family profile" evidence="8">
    <location>
        <begin position="383"/>
        <end position="577"/>
    </location>
</feature>
<dbReference type="InterPro" id="IPR057375">
    <property type="entry name" value="ULP2A/B_PH"/>
</dbReference>
<keyword evidence="3" id="KW-0833">Ubl conjugation pathway</keyword>
<dbReference type="PANTHER" id="PTHR47764">
    <property type="entry name" value="UBIQUITIN-LIKE-SPECIFIC PROTEASE 2B-RELATED"/>
    <property type="match status" value="1"/>
</dbReference>
<feature type="region of interest" description="Disordered" evidence="7">
    <location>
        <begin position="843"/>
        <end position="862"/>
    </location>
</feature>
<dbReference type="InterPro" id="IPR038765">
    <property type="entry name" value="Papain-like_cys_pep_sf"/>
</dbReference>
<feature type="region of interest" description="Disordered" evidence="7">
    <location>
        <begin position="975"/>
        <end position="1001"/>
    </location>
</feature>
<evidence type="ECO:0000313" key="9">
    <source>
        <dbReference type="EMBL" id="KAA3466655.1"/>
    </source>
</evidence>
<dbReference type="AlphaFoldDB" id="A0A5B6VBU5"/>
<keyword evidence="4" id="KW-0378">Hydrolase</keyword>
<comment type="function">
    <text evidence="6">Protease that catalyzes two essential functions in the SUMO pathway: processing of full-length SUMOs to their mature forms and deconjugation of SUMO from targeted proteins.</text>
</comment>
<feature type="region of interest" description="Disordered" evidence="7">
    <location>
        <begin position="129"/>
        <end position="150"/>
    </location>
</feature>
<dbReference type="Pfam" id="PF25352">
    <property type="entry name" value="PH_ULP"/>
    <property type="match status" value="1"/>
</dbReference>
<evidence type="ECO:0000256" key="5">
    <source>
        <dbReference type="ARBA" id="ARBA00022807"/>
    </source>
</evidence>
<evidence type="ECO:0000313" key="10">
    <source>
        <dbReference type="Proteomes" id="UP000325315"/>
    </source>
</evidence>
<dbReference type="OrthoDB" id="442460at2759"/>
<dbReference type="Proteomes" id="UP000325315">
    <property type="component" value="Unassembled WGS sequence"/>
</dbReference>